<reference evidence="4" key="1">
    <citation type="submission" date="2021-04" db="EMBL/GenBank/DDBJ databases">
        <title>Draft genome sequence of Xylanibacillus composti strain K13.</title>
        <authorList>
            <person name="Uke A."/>
            <person name="Chhe C."/>
            <person name="Baramee S."/>
            <person name="Kosugi A."/>
        </authorList>
    </citation>
    <scope>NUCLEOTIDE SEQUENCE</scope>
    <source>
        <strain evidence="4">K13</strain>
    </source>
</reference>
<dbReference type="EMBL" id="BOVK01000070">
    <property type="protein sequence ID" value="GIQ71104.1"/>
    <property type="molecule type" value="Genomic_DNA"/>
</dbReference>
<dbReference type="RefSeq" id="WP_213413905.1">
    <property type="nucleotide sequence ID" value="NZ_BOVK01000070.1"/>
</dbReference>
<accession>A0A8J4M3R7</accession>
<evidence type="ECO:0000313" key="5">
    <source>
        <dbReference type="Proteomes" id="UP000677918"/>
    </source>
</evidence>
<dbReference type="InterPro" id="IPR001119">
    <property type="entry name" value="SLH_dom"/>
</dbReference>
<gene>
    <name evidence="4" type="ORF">XYCOK13_39280</name>
</gene>
<feature type="domain" description="SLH" evidence="3">
    <location>
        <begin position="495"/>
        <end position="555"/>
    </location>
</feature>
<feature type="region of interest" description="Disordered" evidence="1">
    <location>
        <begin position="127"/>
        <end position="154"/>
    </location>
</feature>
<dbReference type="Proteomes" id="UP000677918">
    <property type="component" value="Unassembled WGS sequence"/>
</dbReference>
<dbReference type="PANTHER" id="PTHR43308">
    <property type="entry name" value="OUTER MEMBRANE PROTEIN ALPHA-RELATED"/>
    <property type="match status" value="1"/>
</dbReference>
<name>A0A8J4M3R7_9BACL</name>
<comment type="caution">
    <text evidence="4">The sequence shown here is derived from an EMBL/GenBank/DDBJ whole genome shotgun (WGS) entry which is preliminary data.</text>
</comment>
<organism evidence="4 5">
    <name type="scientific">Xylanibacillus composti</name>
    <dbReference type="NCBI Taxonomy" id="1572762"/>
    <lineage>
        <taxon>Bacteria</taxon>
        <taxon>Bacillati</taxon>
        <taxon>Bacillota</taxon>
        <taxon>Bacilli</taxon>
        <taxon>Bacillales</taxon>
        <taxon>Paenibacillaceae</taxon>
        <taxon>Xylanibacillus</taxon>
    </lineage>
</organism>
<feature type="domain" description="SLH" evidence="3">
    <location>
        <begin position="370"/>
        <end position="433"/>
    </location>
</feature>
<dbReference type="InterPro" id="IPR051465">
    <property type="entry name" value="Cell_Envelope_Struct_Comp"/>
</dbReference>
<feature type="domain" description="SLH" evidence="3">
    <location>
        <begin position="434"/>
        <end position="492"/>
    </location>
</feature>
<dbReference type="AlphaFoldDB" id="A0A8J4M3R7"/>
<feature type="compositionally biased region" description="Low complexity" evidence="1">
    <location>
        <begin position="141"/>
        <end position="154"/>
    </location>
</feature>
<evidence type="ECO:0000256" key="1">
    <source>
        <dbReference type="SAM" id="MobiDB-lite"/>
    </source>
</evidence>
<feature type="compositionally biased region" description="Gly residues" evidence="1">
    <location>
        <begin position="127"/>
        <end position="140"/>
    </location>
</feature>
<evidence type="ECO:0000313" key="4">
    <source>
        <dbReference type="EMBL" id="GIQ71104.1"/>
    </source>
</evidence>
<keyword evidence="2" id="KW-0732">Signal</keyword>
<protein>
    <recommendedName>
        <fullName evidence="3">SLH domain-containing protein</fullName>
    </recommendedName>
</protein>
<sequence>MTNKWKLVWISALLLIATIPSASGLQLPVSQVVAAAAAPSVEVDKSSARRGQSIAVSGTYTPNSWITLRAIDSEGKLVVFDGTKTAADGAYSFEIVVPTQTAAGSLAIYTGAGEEIAQAAVRITTSGTGGGSTGGSGGGAPSASPAGPESAGSGKLAYQATVTARADGRTEGAVVVEASSLQQALEGNPNKITITVEGDADGYDVRIASEALRLLLDAGRPVTVEVVTQWGTYVLPVALVDREALAAVLRVPEEAIGLRFAIGRAADAQASTVEAAAGELNADLLAAIVDFHVAAVTEDGQTAELTFGNTYIARTLPLSGQADASRTTGVRYDERSGKLVFVPSVFHSQDGAWQAELKRNGHSVYTVIAYSKSFDDIPPSHWGKEEVELLASKLIVSGLTEDTFGPAATVTRAEFAALIVRALGLEEQGASAFADVPSTAWFAGAVGAAYEAGLVSGYEDGSFRPNQPITRQELAMLMDNALRFTGQPASGNGQLNQFADREAIAAWAQGAVGRVAQAGITQGRGDNRFEPTAISNRAEAAAMIKRLLQHVNFID</sequence>
<feature type="signal peptide" evidence="2">
    <location>
        <begin position="1"/>
        <end position="22"/>
    </location>
</feature>
<dbReference type="PANTHER" id="PTHR43308:SF5">
    <property type="entry name" value="S-LAYER PROTEIN _ PEPTIDOGLYCAN ENDO-BETA-N-ACETYLGLUCOSAMINIDASE"/>
    <property type="match status" value="1"/>
</dbReference>
<dbReference type="Pfam" id="PF00395">
    <property type="entry name" value="SLH"/>
    <property type="match status" value="3"/>
</dbReference>
<evidence type="ECO:0000256" key="2">
    <source>
        <dbReference type="SAM" id="SignalP"/>
    </source>
</evidence>
<proteinExistence type="predicted"/>
<evidence type="ECO:0000259" key="3">
    <source>
        <dbReference type="PROSITE" id="PS51272"/>
    </source>
</evidence>
<dbReference type="PROSITE" id="PS51272">
    <property type="entry name" value="SLH"/>
    <property type="match status" value="3"/>
</dbReference>
<feature type="chain" id="PRO_5038983901" description="SLH domain-containing protein" evidence="2">
    <location>
        <begin position="23"/>
        <end position="555"/>
    </location>
</feature>
<keyword evidence="5" id="KW-1185">Reference proteome</keyword>